<dbReference type="AlphaFoldDB" id="L1JDA3"/>
<reference evidence="4" key="3">
    <citation type="submission" date="2015-06" db="UniProtKB">
        <authorList>
            <consortium name="EnsemblProtists"/>
        </authorList>
    </citation>
    <scope>IDENTIFICATION</scope>
</reference>
<keyword evidence="2" id="KW-0472">Membrane</keyword>
<evidence type="ECO:0000256" key="1">
    <source>
        <dbReference type="SAM" id="MobiDB-lite"/>
    </source>
</evidence>
<evidence type="ECO:0008006" key="6">
    <source>
        <dbReference type="Google" id="ProtNLM"/>
    </source>
</evidence>
<evidence type="ECO:0000256" key="2">
    <source>
        <dbReference type="SAM" id="Phobius"/>
    </source>
</evidence>
<evidence type="ECO:0000313" key="3">
    <source>
        <dbReference type="EMBL" id="EKX46099.1"/>
    </source>
</evidence>
<dbReference type="PaxDb" id="55529-EKX46099"/>
<reference evidence="3 5" key="1">
    <citation type="journal article" date="2012" name="Nature">
        <title>Algal genomes reveal evolutionary mosaicism and the fate of nucleomorphs.</title>
        <authorList>
            <consortium name="DOE Joint Genome Institute"/>
            <person name="Curtis B.A."/>
            <person name="Tanifuji G."/>
            <person name="Burki F."/>
            <person name="Gruber A."/>
            <person name="Irimia M."/>
            <person name="Maruyama S."/>
            <person name="Arias M.C."/>
            <person name="Ball S.G."/>
            <person name="Gile G.H."/>
            <person name="Hirakawa Y."/>
            <person name="Hopkins J.F."/>
            <person name="Kuo A."/>
            <person name="Rensing S.A."/>
            <person name="Schmutz J."/>
            <person name="Symeonidi A."/>
            <person name="Elias M."/>
            <person name="Eveleigh R.J."/>
            <person name="Herman E.K."/>
            <person name="Klute M.J."/>
            <person name="Nakayama T."/>
            <person name="Obornik M."/>
            <person name="Reyes-Prieto A."/>
            <person name="Armbrust E.V."/>
            <person name="Aves S.J."/>
            <person name="Beiko R.G."/>
            <person name="Coutinho P."/>
            <person name="Dacks J.B."/>
            <person name="Durnford D.G."/>
            <person name="Fast N.M."/>
            <person name="Green B.R."/>
            <person name="Grisdale C.J."/>
            <person name="Hempel F."/>
            <person name="Henrissat B."/>
            <person name="Hoppner M.P."/>
            <person name="Ishida K."/>
            <person name="Kim E."/>
            <person name="Koreny L."/>
            <person name="Kroth P.G."/>
            <person name="Liu Y."/>
            <person name="Malik S.B."/>
            <person name="Maier U.G."/>
            <person name="McRose D."/>
            <person name="Mock T."/>
            <person name="Neilson J.A."/>
            <person name="Onodera N.T."/>
            <person name="Poole A.M."/>
            <person name="Pritham E.J."/>
            <person name="Richards T.A."/>
            <person name="Rocap G."/>
            <person name="Roy S.W."/>
            <person name="Sarai C."/>
            <person name="Schaack S."/>
            <person name="Shirato S."/>
            <person name="Slamovits C.H."/>
            <person name="Spencer D.F."/>
            <person name="Suzuki S."/>
            <person name="Worden A.Z."/>
            <person name="Zauner S."/>
            <person name="Barry K."/>
            <person name="Bell C."/>
            <person name="Bharti A.K."/>
            <person name="Crow J.A."/>
            <person name="Grimwood J."/>
            <person name="Kramer R."/>
            <person name="Lindquist E."/>
            <person name="Lucas S."/>
            <person name="Salamov A."/>
            <person name="McFadden G.I."/>
            <person name="Lane C.E."/>
            <person name="Keeling P.J."/>
            <person name="Gray M.W."/>
            <person name="Grigoriev I.V."/>
            <person name="Archibald J.M."/>
        </authorList>
    </citation>
    <scope>NUCLEOTIDE SEQUENCE</scope>
    <source>
        <strain evidence="3 5">CCMP2712</strain>
    </source>
</reference>
<organism evidence="3">
    <name type="scientific">Guillardia theta (strain CCMP2712)</name>
    <name type="common">Cryptophyte</name>
    <dbReference type="NCBI Taxonomy" id="905079"/>
    <lineage>
        <taxon>Eukaryota</taxon>
        <taxon>Cryptophyceae</taxon>
        <taxon>Pyrenomonadales</taxon>
        <taxon>Geminigeraceae</taxon>
        <taxon>Guillardia</taxon>
    </lineage>
</organism>
<dbReference type="Proteomes" id="UP000011087">
    <property type="component" value="Unassembled WGS sequence"/>
</dbReference>
<feature type="compositionally biased region" description="Gly residues" evidence="1">
    <location>
        <begin position="130"/>
        <end position="142"/>
    </location>
</feature>
<feature type="region of interest" description="Disordered" evidence="1">
    <location>
        <begin position="107"/>
        <end position="142"/>
    </location>
</feature>
<dbReference type="EnsemblProtists" id="EKX46099">
    <property type="protein sequence ID" value="EKX46099"/>
    <property type="gene ID" value="GUITHDRAFT_108134"/>
</dbReference>
<sequence length="189" mass="21169">MMRQCMGECNNFCLPKCEGRKERLKAQQAQSTSANLQMMSVNCTRACRRTCLGSCKPKVQERVAVLRQDYANKLHPFYKKERNGTGVDGQYPPGDWRRNTFLGSKDQSFGFGRPRHGGEGRRRARESWGEGRGGGGGGGGEGMAAKKGSFSWTWYGGLLLVCLLGFGVGYWQWQSRRWRKGRGAAMRSL</sequence>
<proteinExistence type="predicted"/>
<keyword evidence="2" id="KW-0812">Transmembrane</keyword>
<dbReference type="HOGENOM" id="CLU_1436956_0_0_1"/>
<evidence type="ECO:0000313" key="4">
    <source>
        <dbReference type="EnsemblProtists" id="EKX46099"/>
    </source>
</evidence>
<feature type="transmembrane region" description="Helical" evidence="2">
    <location>
        <begin position="152"/>
        <end position="173"/>
    </location>
</feature>
<gene>
    <name evidence="3" type="ORF">GUITHDRAFT_108134</name>
</gene>
<dbReference type="KEGG" id="gtt:GUITHDRAFT_108134"/>
<keyword evidence="2" id="KW-1133">Transmembrane helix</keyword>
<reference evidence="5" key="2">
    <citation type="submission" date="2012-11" db="EMBL/GenBank/DDBJ databases">
        <authorList>
            <person name="Kuo A."/>
            <person name="Curtis B.A."/>
            <person name="Tanifuji G."/>
            <person name="Burki F."/>
            <person name="Gruber A."/>
            <person name="Irimia M."/>
            <person name="Maruyama S."/>
            <person name="Arias M.C."/>
            <person name="Ball S.G."/>
            <person name="Gile G.H."/>
            <person name="Hirakawa Y."/>
            <person name="Hopkins J.F."/>
            <person name="Rensing S.A."/>
            <person name="Schmutz J."/>
            <person name="Symeonidi A."/>
            <person name="Elias M."/>
            <person name="Eveleigh R.J."/>
            <person name="Herman E.K."/>
            <person name="Klute M.J."/>
            <person name="Nakayama T."/>
            <person name="Obornik M."/>
            <person name="Reyes-Prieto A."/>
            <person name="Armbrust E.V."/>
            <person name="Aves S.J."/>
            <person name="Beiko R.G."/>
            <person name="Coutinho P."/>
            <person name="Dacks J.B."/>
            <person name="Durnford D.G."/>
            <person name="Fast N.M."/>
            <person name="Green B.R."/>
            <person name="Grisdale C."/>
            <person name="Hempe F."/>
            <person name="Henrissat B."/>
            <person name="Hoppner M.P."/>
            <person name="Ishida K.-I."/>
            <person name="Kim E."/>
            <person name="Koreny L."/>
            <person name="Kroth P.G."/>
            <person name="Liu Y."/>
            <person name="Malik S.-B."/>
            <person name="Maier U.G."/>
            <person name="McRose D."/>
            <person name="Mock T."/>
            <person name="Neilson J.A."/>
            <person name="Onodera N.T."/>
            <person name="Poole A.M."/>
            <person name="Pritham E.J."/>
            <person name="Richards T.A."/>
            <person name="Rocap G."/>
            <person name="Roy S.W."/>
            <person name="Sarai C."/>
            <person name="Schaack S."/>
            <person name="Shirato S."/>
            <person name="Slamovits C.H."/>
            <person name="Spencer D.F."/>
            <person name="Suzuki S."/>
            <person name="Worden A.Z."/>
            <person name="Zauner S."/>
            <person name="Barry K."/>
            <person name="Bell C."/>
            <person name="Bharti A.K."/>
            <person name="Crow J.A."/>
            <person name="Grimwood J."/>
            <person name="Kramer R."/>
            <person name="Lindquist E."/>
            <person name="Lucas S."/>
            <person name="Salamov A."/>
            <person name="McFadden G.I."/>
            <person name="Lane C.E."/>
            <person name="Keeling P.J."/>
            <person name="Gray M.W."/>
            <person name="Grigoriev I.V."/>
            <person name="Archibald J.M."/>
        </authorList>
    </citation>
    <scope>NUCLEOTIDE SEQUENCE</scope>
    <source>
        <strain evidence="5">CCMP2712</strain>
    </source>
</reference>
<dbReference type="EMBL" id="JH992996">
    <property type="protein sequence ID" value="EKX46099.1"/>
    <property type="molecule type" value="Genomic_DNA"/>
</dbReference>
<dbReference type="RefSeq" id="XP_005833079.1">
    <property type="nucleotide sequence ID" value="XM_005833022.1"/>
</dbReference>
<evidence type="ECO:0000313" key="5">
    <source>
        <dbReference type="Proteomes" id="UP000011087"/>
    </source>
</evidence>
<protein>
    <recommendedName>
        <fullName evidence="6">Transmembrane protein</fullName>
    </recommendedName>
</protein>
<name>L1JDA3_GUITC</name>
<feature type="compositionally biased region" description="Basic and acidic residues" evidence="1">
    <location>
        <begin position="116"/>
        <end position="129"/>
    </location>
</feature>
<keyword evidence="5" id="KW-1185">Reference proteome</keyword>
<dbReference type="GeneID" id="17302694"/>
<accession>L1JDA3</accession>